<gene>
    <name evidence="2" type="ORF">E8M01_15010</name>
</gene>
<protein>
    <submittedName>
        <fullName evidence="2">Uncharacterized protein</fullName>
    </submittedName>
</protein>
<dbReference type="RefSeq" id="WP_136960850.1">
    <property type="nucleotide sequence ID" value="NZ_CP039690.1"/>
</dbReference>
<evidence type="ECO:0000256" key="1">
    <source>
        <dbReference type="SAM" id="Phobius"/>
    </source>
</evidence>
<feature type="transmembrane region" description="Helical" evidence="1">
    <location>
        <begin position="21"/>
        <end position="42"/>
    </location>
</feature>
<sequence>MHQPPFPTRPLKVLLPKRPSRLGAFALFLTGVLFVAGIAFLMGPDLVKDARLVGNVEPATQARFISGKCKSKLVLHFCDATIERRGPAGNIREETSFGFFDLHLGAYSIRVMQQKGNPNVVTTDLALDHFWNRLITVGLFVALFGAGALASLRQAVRRRTGDPNKPLRALSGKVLSPLLVDLRGEGTENGKTWTWTYARPMSGPAFGPETAVDFPAGLWPFFVDQAGSQALAAGGPNGEVLLLDGGLTVLDMRPEERQRLFDWHAASLAEEATRQQPPAYGAATPASA</sequence>
<keyword evidence="1" id="KW-0472">Membrane</keyword>
<dbReference type="KEGG" id="pstg:E8M01_15010"/>
<dbReference type="AlphaFoldDB" id="A0A4D7B2X7"/>
<feature type="transmembrane region" description="Helical" evidence="1">
    <location>
        <begin position="130"/>
        <end position="152"/>
    </location>
</feature>
<keyword evidence="3" id="KW-1185">Reference proteome</keyword>
<proteinExistence type="predicted"/>
<organism evidence="2 3">
    <name type="scientific">Phreatobacter stygius</name>
    <dbReference type="NCBI Taxonomy" id="1940610"/>
    <lineage>
        <taxon>Bacteria</taxon>
        <taxon>Pseudomonadati</taxon>
        <taxon>Pseudomonadota</taxon>
        <taxon>Alphaproteobacteria</taxon>
        <taxon>Hyphomicrobiales</taxon>
        <taxon>Phreatobacteraceae</taxon>
        <taxon>Phreatobacter</taxon>
    </lineage>
</organism>
<reference evidence="2 3" key="1">
    <citation type="submission" date="2019-04" db="EMBL/GenBank/DDBJ databases">
        <title>Phreatobacter aquaticus sp. nov.</title>
        <authorList>
            <person name="Choi A."/>
        </authorList>
    </citation>
    <scope>NUCLEOTIDE SEQUENCE [LARGE SCALE GENOMIC DNA]</scope>
    <source>
        <strain evidence="2 3">KCTC 52518</strain>
    </source>
</reference>
<accession>A0A4D7B2X7</accession>
<keyword evidence="1" id="KW-0812">Transmembrane</keyword>
<name>A0A4D7B2X7_9HYPH</name>
<dbReference type="EMBL" id="CP039690">
    <property type="protein sequence ID" value="QCI65403.1"/>
    <property type="molecule type" value="Genomic_DNA"/>
</dbReference>
<keyword evidence="1" id="KW-1133">Transmembrane helix</keyword>
<dbReference type="Proteomes" id="UP000298781">
    <property type="component" value="Chromosome"/>
</dbReference>
<evidence type="ECO:0000313" key="2">
    <source>
        <dbReference type="EMBL" id="QCI65403.1"/>
    </source>
</evidence>
<evidence type="ECO:0000313" key="3">
    <source>
        <dbReference type="Proteomes" id="UP000298781"/>
    </source>
</evidence>
<dbReference type="OrthoDB" id="8478544at2"/>